<proteinExistence type="predicted"/>
<evidence type="ECO:0000313" key="2">
    <source>
        <dbReference type="Proteomes" id="UP000246171"/>
    </source>
</evidence>
<gene>
    <name evidence="1" type="ORF">BO83DRAFT_445959</name>
</gene>
<evidence type="ECO:0000313" key="1">
    <source>
        <dbReference type="EMBL" id="PWY72763.1"/>
    </source>
</evidence>
<organism evidence="1 2">
    <name type="scientific">Aspergillus eucalypticola (strain CBS 122712 / IBT 29274)</name>
    <dbReference type="NCBI Taxonomy" id="1448314"/>
    <lineage>
        <taxon>Eukaryota</taxon>
        <taxon>Fungi</taxon>
        <taxon>Dikarya</taxon>
        <taxon>Ascomycota</taxon>
        <taxon>Pezizomycotina</taxon>
        <taxon>Eurotiomycetes</taxon>
        <taxon>Eurotiomycetidae</taxon>
        <taxon>Eurotiales</taxon>
        <taxon>Aspergillaceae</taxon>
        <taxon>Aspergillus</taxon>
        <taxon>Aspergillus subgen. Circumdati</taxon>
    </lineage>
</organism>
<dbReference type="VEuPathDB" id="FungiDB:BO83DRAFT_445959"/>
<reference evidence="1" key="1">
    <citation type="submission" date="2016-12" db="EMBL/GenBank/DDBJ databases">
        <title>The genomes of Aspergillus section Nigri reveals drivers in fungal speciation.</title>
        <authorList>
            <consortium name="DOE Joint Genome Institute"/>
            <person name="Vesth T.C."/>
            <person name="Nybo J."/>
            <person name="Theobald S."/>
            <person name="Brandl J."/>
            <person name="Frisvad J.C."/>
            <person name="Nielsen K.F."/>
            <person name="Lyhne E.K."/>
            <person name="Kogle M.E."/>
            <person name="Kuo A."/>
            <person name="Riley R."/>
            <person name="Clum A."/>
            <person name="Nolan M."/>
            <person name="Lipzen A."/>
            <person name="Salamov A."/>
            <person name="Henrissat B."/>
            <person name="Wiebenga A."/>
            <person name="De vries R.P."/>
            <person name="Grigoriev I.V."/>
            <person name="Mortensen U.H."/>
            <person name="Andersen M.R."/>
            <person name="Baker S.E."/>
        </authorList>
    </citation>
    <scope>NUCLEOTIDE SEQUENCE</scope>
    <source>
        <strain evidence="1">CBS 122712</strain>
    </source>
</reference>
<comment type="caution">
    <text evidence="1">The sequence shown here is derived from an EMBL/GenBank/DDBJ whole genome shotgun (WGS) entry which is preliminary data.</text>
</comment>
<dbReference type="EMBL" id="MSFU01000013">
    <property type="protein sequence ID" value="PWY72763.1"/>
    <property type="molecule type" value="Genomic_DNA"/>
</dbReference>
<protein>
    <submittedName>
        <fullName evidence="1">Uncharacterized protein</fullName>
    </submittedName>
</protein>
<dbReference type="RefSeq" id="XP_025387916.1">
    <property type="nucleotide sequence ID" value="XM_025536583.1"/>
</dbReference>
<accession>A0A317VEF9</accession>
<dbReference type="GeneID" id="37058545"/>
<name>A0A317VEF9_ASPEC</name>
<dbReference type="Proteomes" id="UP000246171">
    <property type="component" value="Unassembled WGS sequence"/>
</dbReference>
<keyword evidence="2" id="KW-1185">Reference proteome</keyword>
<sequence>MMIYLTCYPDFGHAEFPSNDVNQDLLFLSQLAAFSTPELVNPSYPPNPNPAVPRLSSSTSRAGIPGISQLASSPSIANLHIPSCTCLQSTLTLYESIRAVQWRAQCVASAGLWREMAHPILKACKLALNQCHQLIGCSSCKREPLFVMFLCSVCEQCLTCFETFYDSHQRRLRSRSMTSSSLEAVSSMHPRRARKWISLGRLCNWPICRLAMCRYCWMMRMIST</sequence>
<dbReference type="OrthoDB" id="10312232at2759"/>
<dbReference type="AlphaFoldDB" id="A0A317VEF9"/>